<gene>
    <name evidence="1" type="ORF">E7027_05190</name>
</gene>
<evidence type="ECO:0000313" key="2">
    <source>
        <dbReference type="Proteomes" id="UP000725649"/>
    </source>
</evidence>
<organism evidence="1 2">
    <name type="scientific">Candidatus Avelusimicrobium gallicola</name>
    <dbReference type="NCBI Taxonomy" id="2562704"/>
    <lineage>
        <taxon>Bacteria</taxon>
        <taxon>Pseudomonadati</taxon>
        <taxon>Elusimicrobiota</taxon>
        <taxon>Elusimicrobia</taxon>
        <taxon>Elusimicrobiales</taxon>
        <taxon>Elusimicrobiaceae</taxon>
        <taxon>Candidatus Avelusimicrobium</taxon>
    </lineage>
</organism>
<name>A0A928DQW6_9BACT</name>
<protein>
    <submittedName>
        <fullName evidence="1">Uncharacterized protein</fullName>
    </submittedName>
</protein>
<dbReference type="AlphaFoldDB" id="A0A928DQW6"/>
<evidence type="ECO:0000313" key="1">
    <source>
        <dbReference type="EMBL" id="MBE6421506.1"/>
    </source>
</evidence>
<dbReference type="EMBL" id="SUVG01000005">
    <property type="protein sequence ID" value="MBE6421506.1"/>
    <property type="molecule type" value="Genomic_DNA"/>
</dbReference>
<accession>A0A928DQW6</accession>
<reference evidence="1" key="1">
    <citation type="submission" date="2019-04" db="EMBL/GenBank/DDBJ databases">
        <title>Evolution of Biomass-Degrading Anaerobic Consortia Revealed by Metagenomics.</title>
        <authorList>
            <person name="Peng X."/>
        </authorList>
    </citation>
    <scope>NUCLEOTIDE SEQUENCE</scope>
    <source>
        <strain evidence="1">SIG66</strain>
    </source>
</reference>
<sequence>MESKDQSSVNINLKEGVITVSGTEAFVERILSTYMSRVQQYKANTSIKPQFQKTEDAGVQLLGNKPEYSNQSSTEDMTKYIKHGIYHYSNGETTLILPHLPGKNNSAKMQELLLLMGFAAKDHKINTSDFKILAQRHSCLDSSNFASILKRNSNLFLRKGQGKTQQIELTFPGIEEAKKLLDSLTTKNEKSN</sequence>
<proteinExistence type="predicted"/>
<dbReference type="Proteomes" id="UP000725649">
    <property type="component" value="Unassembled WGS sequence"/>
</dbReference>
<comment type="caution">
    <text evidence="1">The sequence shown here is derived from an EMBL/GenBank/DDBJ whole genome shotgun (WGS) entry which is preliminary data.</text>
</comment>